<dbReference type="Proteomes" id="UP001066276">
    <property type="component" value="Chromosome 12"/>
</dbReference>
<organism evidence="1 2">
    <name type="scientific">Pleurodeles waltl</name>
    <name type="common">Iberian ribbed newt</name>
    <dbReference type="NCBI Taxonomy" id="8319"/>
    <lineage>
        <taxon>Eukaryota</taxon>
        <taxon>Metazoa</taxon>
        <taxon>Chordata</taxon>
        <taxon>Craniata</taxon>
        <taxon>Vertebrata</taxon>
        <taxon>Euteleostomi</taxon>
        <taxon>Amphibia</taxon>
        <taxon>Batrachia</taxon>
        <taxon>Caudata</taxon>
        <taxon>Salamandroidea</taxon>
        <taxon>Salamandridae</taxon>
        <taxon>Pleurodelinae</taxon>
        <taxon>Pleurodeles</taxon>
    </lineage>
</organism>
<evidence type="ECO:0000313" key="1">
    <source>
        <dbReference type="EMBL" id="KAJ1085192.1"/>
    </source>
</evidence>
<dbReference type="AlphaFoldDB" id="A0AAV7L2F1"/>
<accession>A0AAV7L2F1</accession>
<evidence type="ECO:0000313" key="2">
    <source>
        <dbReference type="Proteomes" id="UP001066276"/>
    </source>
</evidence>
<reference evidence="1" key="1">
    <citation type="journal article" date="2022" name="bioRxiv">
        <title>Sequencing and chromosome-scale assembly of the giantPleurodeles waltlgenome.</title>
        <authorList>
            <person name="Brown T."/>
            <person name="Elewa A."/>
            <person name="Iarovenko S."/>
            <person name="Subramanian E."/>
            <person name="Araus A.J."/>
            <person name="Petzold A."/>
            <person name="Susuki M."/>
            <person name="Suzuki K.-i.T."/>
            <person name="Hayashi T."/>
            <person name="Toyoda A."/>
            <person name="Oliveira C."/>
            <person name="Osipova E."/>
            <person name="Leigh N.D."/>
            <person name="Simon A."/>
            <person name="Yun M.H."/>
        </authorList>
    </citation>
    <scope>NUCLEOTIDE SEQUENCE</scope>
    <source>
        <strain evidence="1">20211129_DDA</strain>
        <tissue evidence="1">Liver</tissue>
    </source>
</reference>
<dbReference type="EMBL" id="JANPWB010000016">
    <property type="protein sequence ID" value="KAJ1085192.1"/>
    <property type="molecule type" value="Genomic_DNA"/>
</dbReference>
<gene>
    <name evidence="1" type="ORF">NDU88_005325</name>
</gene>
<keyword evidence="2" id="KW-1185">Reference proteome</keyword>
<name>A0AAV7L2F1_PLEWA</name>
<protein>
    <submittedName>
        <fullName evidence="1">Uncharacterized protein</fullName>
    </submittedName>
</protein>
<comment type="caution">
    <text evidence="1">The sequence shown here is derived from an EMBL/GenBank/DDBJ whole genome shotgun (WGS) entry which is preliminary data.</text>
</comment>
<sequence>MQQNLLMVVGGASLDWRWIPVSEMELRRGEKCGDVRKNASASIHLPRARFPQIKAVPVQLTTNLRPVTSRKTSIVCLVSFWQTCS</sequence>
<proteinExistence type="predicted"/>